<evidence type="ECO:0000313" key="1">
    <source>
        <dbReference type="EMBL" id="KAF1950797.1"/>
    </source>
</evidence>
<dbReference type="EMBL" id="ML977022">
    <property type="protein sequence ID" value="KAF1950797.1"/>
    <property type="molecule type" value="Genomic_DNA"/>
</dbReference>
<protein>
    <submittedName>
        <fullName evidence="1">Uncharacterized protein</fullName>
    </submittedName>
</protein>
<proteinExistence type="predicted"/>
<organism evidence="1 2">
    <name type="scientific">Byssothecium circinans</name>
    <dbReference type="NCBI Taxonomy" id="147558"/>
    <lineage>
        <taxon>Eukaryota</taxon>
        <taxon>Fungi</taxon>
        <taxon>Dikarya</taxon>
        <taxon>Ascomycota</taxon>
        <taxon>Pezizomycotina</taxon>
        <taxon>Dothideomycetes</taxon>
        <taxon>Pleosporomycetidae</taxon>
        <taxon>Pleosporales</taxon>
        <taxon>Massarineae</taxon>
        <taxon>Massarinaceae</taxon>
        <taxon>Byssothecium</taxon>
    </lineage>
</organism>
<keyword evidence="2" id="KW-1185">Reference proteome</keyword>
<dbReference type="Proteomes" id="UP000800035">
    <property type="component" value="Unassembled WGS sequence"/>
</dbReference>
<dbReference type="OrthoDB" id="3734023at2759"/>
<accession>A0A6A5TPD7</accession>
<evidence type="ECO:0000313" key="2">
    <source>
        <dbReference type="Proteomes" id="UP000800035"/>
    </source>
</evidence>
<dbReference type="AlphaFoldDB" id="A0A6A5TPD7"/>
<reference evidence="1" key="1">
    <citation type="journal article" date="2020" name="Stud. Mycol.">
        <title>101 Dothideomycetes genomes: a test case for predicting lifestyles and emergence of pathogens.</title>
        <authorList>
            <person name="Haridas S."/>
            <person name="Albert R."/>
            <person name="Binder M."/>
            <person name="Bloem J."/>
            <person name="Labutti K."/>
            <person name="Salamov A."/>
            <person name="Andreopoulos B."/>
            <person name="Baker S."/>
            <person name="Barry K."/>
            <person name="Bills G."/>
            <person name="Bluhm B."/>
            <person name="Cannon C."/>
            <person name="Castanera R."/>
            <person name="Culley D."/>
            <person name="Daum C."/>
            <person name="Ezra D."/>
            <person name="Gonzalez J."/>
            <person name="Henrissat B."/>
            <person name="Kuo A."/>
            <person name="Liang C."/>
            <person name="Lipzen A."/>
            <person name="Lutzoni F."/>
            <person name="Magnuson J."/>
            <person name="Mondo S."/>
            <person name="Nolan M."/>
            <person name="Ohm R."/>
            <person name="Pangilinan J."/>
            <person name="Park H.-J."/>
            <person name="Ramirez L."/>
            <person name="Alfaro M."/>
            <person name="Sun H."/>
            <person name="Tritt A."/>
            <person name="Yoshinaga Y."/>
            <person name="Zwiers L.-H."/>
            <person name="Turgeon B."/>
            <person name="Goodwin S."/>
            <person name="Spatafora J."/>
            <person name="Crous P."/>
            <person name="Grigoriev I."/>
        </authorList>
    </citation>
    <scope>NUCLEOTIDE SEQUENCE</scope>
    <source>
        <strain evidence="1">CBS 675.92</strain>
    </source>
</reference>
<name>A0A6A5TPD7_9PLEO</name>
<gene>
    <name evidence="1" type="ORF">CC80DRAFT_496521</name>
</gene>
<sequence>MPSWPKTQVRPDLLLRLPRELRDEIYKEVLEQSGQIPLKGSYYNGLPPLFWKDPNLHVEALEIFYTVNRFFMSLEGNANTPLTDQWGPYPEAKANIRHLTVTCAESFFPKSATEFEETLWCSRERRRWEQLLELPHLTTLTIQMQKTHDTSLFTLDFGPILYQLRATHPDIKITFTVSFDTKLQIAWEDPRWTSPGRYHINTSPAIPYERMGYVDVSDLIAPPSDEDFKYVKDFLPKKSMPAAPQATLGLLSETVANRRVLGKAYVVKEPALLRVLMEGHHQIYLNYEKGGRKGG</sequence>